<evidence type="ECO:0000313" key="3">
    <source>
        <dbReference type="Proteomes" id="UP001500795"/>
    </source>
</evidence>
<evidence type="ECO:0000313" key="2">
    <source>
        <dbReference type="EMBL" id="GAA3527575.1"/>
    </source>
</evidence>
<keyword evidence="3" id="KW-1185">Reference proteome</keyword>
<dbReference type="EMBL" id="BAABCX010000001">
    <property type="protein sequence ID" value="GAA3527575.1"/>
    <property type="molecule type" value="Genomic_DNA"/>
</dbReference>
<organism evidence="2 3">
    <name type="scientific">Zobellella aerophila</name>
    <dbReference type="NCBI Taxonomy" id="870480"/>
    <lineage>
        <taxon>Bacteria</taxon>
        <taxon>Pseudomonadati</taxon>
        <taxon>Pseudomonadota</taxon>
        <taxon>Gammaproteobacteria</taxon>
        <taxon>Aeromonadales</taxon>
        <taxon>Aeromonadaceae</taxon>
        <taxon>Zobellella</taxon>
    </lineage>
</organism>
<sequence length="49" mass="5224">MSAPPTIRAKDGAAEPPGRGLRRVGGAVPFARFIAVIYVNKNLCSKDRV</sequence>
<comment type="caution">
    <text evidence="2">The sequence shown here is derived from an EMBL/GenBank/DDBJ whole genome shotgun (WGS) entry which is preliminary data.</text>
</comment>
<reference evidence="3" key="1">
    <citation type="journal article" date="2019" name="Int. J. Syst. Evol. Microbiol.">
        <title>The Global Catalogue of Microorganisms (GCM) 10K type strain sequencing project: providing services to taxonomists for standard genome sequencing and annotation.</title>
        <authorList>
            <consortium name="The Broad Institute Genomics Platform"/>
            <consortium name="The Broad Institute Genome Sequencing Center for Infectious Disease"/>
            <person name="Wu L."/>
            <person name="Ma J."/>
        </authorList>
    </citation>
    <scope>NUCLEOTIDE SEQUENCE [LARGE SCALE GENOMIC DNA]</scope>
    <source>
        <strain evidence="3">JCM 17110</strain>
    </source>
</reference>
<proteinExistence type="predicted"/>
<dbReference type="Proteomes" id="UP001500795">
    <property type="component" value="Unassembled WGS sequence"/>
</dbReference>
<accession>A0ABP6V2F2</accession>
<gene>
    <name evidence="2" type="ORF">GCM10022394_03410</name>
</gene>
<evidence type="ECO:0000256" key="1">
    <source>
        <dbReference type="SAM" id="MobiDB-lite"/>
    </source>
</evidence>
<feature type="region of interest" description="Disordered" evidence="1">
    <location>
        <begin position="1"/>
        <end position="20"/>
    </location>
</feature>
<protein>
    <submittedName>
        <fullName evidence="2">Uncharacterized protein</fullName>
    </submittedName>
</protein>
<name>A0ABP6V2F2_9GAMM</name>